<gene>
    <name evidence="1" type="ORF">SDC9_105229</name>
</gene>
<comment type="caution">
    <text evidence="1">The sequence shown here is derived from an EMBL/GenBank/DDBJ whole genome shotgun (WGS) entry which is preliminary data.</text>
</comment>
<name>A0A645B026_9ZZZZ</name>
<proteinExistence type="predicted"/>
<sequence>MACERLEHAGDRVTHARAGRRNDYRRFTTCARIPDSGGYGRALASAVNDFNTCVAAGIIERNRMPTGKREYGINPFFFETICYDSGSADLFGHICSTPFNWILHRN</sequence>
<reference evidence="1" key="1">
    <citation type="submission" date="2019-08" db="EMBL/GenBank/DDBJ databases">
        <authorList>
            <person name="Kucharzyk K."/>
            <person name="Murdoch R.W."/>
            <person name="Higgins S."/>
            <person name="Loffler F."/>
        </authorList>
    </citation>
    <scope>NUCLEOTIDE SEQUENCE</scope>
</reference>
<accession>A0A645B026</accession>
<protein>
    <submittedName>
        <fullName evidence="1">Uncharacterized protein</fullName>
    </submittedName>
</protein>
<dbReference type="AlphaFoldDB" id="A0A645B026"/>
<evidence type="ECO:0000313" key="1">
    <source>
        <dbReference type="EMBL" id="MPM58398.1"/>
    </source>
</evidence>
<organism evidence="1">
    <name type="scientific">bioreactor metagenome</name>
    <dbReference type="NCBI Taxonomy" id="1076179"/>
    <lineage>
        <taxon>unclassified sequences</taxon>
        <taxon>metagenomes</taxon>
        <taxon>ecological metagenomes</taxon>
    </lineage>
</organism>
<dbReference type="EMBL" id="VSSQ01016743">
    <property type="protein sequence ID" value="MPM58398.1"/>
    <property type="molecule type" value="Genomic_DNA"/>
</dbReference>